<evidence type="ECO:0000313" key="3">
    <source>
        <dbReference type="Proteomes" id="UP001153269"/>
    </source>
</evidence>
<dbReference type="EMBL" id="CADEAL010003916">
    <property type="protein sequence ID" value="CAB1446475.1"/>
    <property type="molecule type" value="Genomic_DNA"/>
</dbReference>
<keyword evidence="3" id="KW-1185">Reference proteome</keyword>
<comment type="caution">
    <text evidence="2">The sequence shown here is derived from an EMBL/GenBank/DDBJ whole genome shotgun (WGS) entry which is preliminary data.</text>
</comment>
<feature type="region of interest" description="Disordered" evidence="1">
    <location>
        <begin position="37"/>
        <end position="87"/>
    </location>
</feature>
<organism evidence="2 3">
    <name type="scientific">Pleuronectes platessa</name>
    <name type="common">European plaice</name>
    <dbReference type="NCBI Taxonomy" id="8262"/>
    <lineage>
        <taxon>Eukaryota</taxon>
        <taxon>Metazoa</taxon>
        <taxon>Chordata</taxon>
        <taxon>Craniata</taxon>
        <taxon>Vertebrata</taxon>
        <taxon>Euteleostomi</taxon>
        <taxon>Actinopterygii</taxon>
        <taxon>Neopterygii</taxon>
        <taxon>Teleostei</taxon>
        <taxon>Neoteleostei</taxon>
        <taxon>Acanthomorphata</taxon>
        <taxon>Carangaria</taxon>
        <taxon>Pleuronectiformes</taxon>
        <taxon>Pleuronectoidei</taxon>
        <taxon>Pleuronectidae</taxon>
        <taxon>Pleuronectes</taxon>
    </lineage>
</organism>
<evidence type="ECO:0000256" key="1">
    <source>
        <dbReference type="SAM" id="MobiDB-lite"/>
    </source>
</evidence>
<accession>A0A9N7VDD2</accession>
<sequence length="105" mass="11474">MSDQGRWGTGSGCRRPEGGYRKLLFRAQTGQAVTYSLTSPSMDGHQKHCPTTRESAVSQGDKKPRRHNTVQGATAEGLKSRPQLQSLGLPTPCYGERAICLLLRC</sequence>
<proteinExistence type="predicted"/>
<reference evidence="2" key="1">
    <citation type="submission" date="2020-03" db="EMBL/GenBank/DDBJ databases">
        <authorList>
            <person name="Weist P."/>
        </authorList>
    </citation>
    <scope>NUCLEOTIDE SEQUENCE</scope>
</reference>
<dbReference type="Proteomes" id="UP001153269">
    <property type="component" value="Unassembled WGS sequence"/>
</dbReference>
<name>A0A9N7VDD2_PLEPL</name>
<gene>
    <name evidence="2" type="ORF">PLEPLA_LOCUS34201</name>
</gene>
<evidence type="ECO:0000313" key="2">
    <source>
        <dbReference type="EMBL" id="CAB1446475.1"/>
    </source>
</evidence>
<dbReference type="AlphaFoldDB" id="A0A9N7VDD2"/>
<protein>
    <submittedName>
        <fullName evidence="2">Uncharacterized protein</fullName>
    </submittedName>
</protein>